<dbReference type="GO" id="GO:0004037">
    <property type="term" value="F:allantoicase activity"/>
    <property type="evidence" value="ECO:0007669"/>
    <property type="project" value="InterPro"/>
</dbReference>
<evidence type="ECO:0000259" key="2">
    <source>
        <dbReference type="Pfam" id="PF03561"/>
    </source>
</evidence>
<dbReference type="SUPFAM" id="SSF49785">
    <property type="entry name" value="Galactose-binding domain-like"/>
    <property type="match status" value="2"/>
</dbReference>
<dbReference type="AlphaFoldDB" id="A0A7S3LGT8"/>
<dbReference type="EMBL" id="HBIM01023903">
    <property type="protein sequence ID" value="CAE0421042.1"/>
    <property type="molecule type" value="Transcribed_RNA"/>
</dbReference>
<organism evidence="3">
    <name type="scientific">Amphora coffeiformis</name>
    <dbReference type="NCBI Taxonomy" id="265554"/>
    <lineage>
        <taxon>Eukaryota</taxon>
        <taxon>Sar</taxon>
        <taxon>Stramenopiles</taxon>
        <taxon>Ochrophyta</taxon>
        <taxon>Bacillariophyta</taxon>
        <taxon>Bacillariophyceae</taxon>
        <taxon>Bacillariophycidae</taxon>
        <taxon>Thalassiophysales</taxon>
        <taxon>Catenulaceae</taxon>
        <taxon>Amphora</taxon>
    </lineage>
</organism>
<dbReference type="InterPro" id="IPR015908">
    <property type="entry name" value="Allantoicase_dom"/>
</dbReference>
<evidence type="ECO:0000256" key="1">
    <source>
        <dbReference type="ARBA" id="ARBA00009242"/>
    </source>
</evidence>
<feature type="domain" description="Allantoicase" evidence="2">
    <location>
        <begin position="299"/>
        <end position="462"/>
    </location>
</feature>
<dbReference type="Gene3D" id="2.60.120.260">
    <property type="entry name" value="Galactose-binding domain-like"/>
    <property type="match status" value="2"/>
</dbReference>
<dbReference type="InterPro" id="IPR008979">
    <property type="entry name" value="Galactose-bd-like_sf"/>
</dbReference>
<accession>A0A7S3LGT8</accession>
<gene>
    <name evidence="3" type="ORF">ACOF00016_LOCUS17691</name>
</gene>
<name>A0A7S3LGT8_9STRA</name>
<comment type="similarity">
    <text evidence="1">Belongs to the allantoicase family.</text>
</comment>
<dbReference type="Pfam" id="PF03561">
    <property type="entry name" value="Allantoicase"/>
    <property type="match status" value="2"/>
</dbReference>
<dbReference type="GO" id="GO:0000256">
    <property type="term" value="P:allantoin catabolic process"/>
    <property type="evidence" value="ECO:0007669"/>
    <property type="project" value="InterPro"/>
</dbReference>
<proteinExistence type="inferred from homology"/>
<dbReference type="PANTHER" id="PTHR12045">
    <property type="entry name" value="ALLANTOICASE"/>
    <property type="match status" value="1"/>
</dbReference>
<feature type="domain" description="Allantoicase" evidence="2">
    <location>
        <begin position="56"/>
        <end position="243"/>
    </location>
</feature>
<protein>
    <recommendedName>
        <fullName evidence="2">Allantoicase domain-containing protein</fullName>
    </recommendedName>
</protein>
<evidence type="ECO:0000313" key="3">
    <source>
        <dbReference type="EMBL" id="CAE0421042.1"/>
    </source>
</evidence>
<sequence>MATLTRDDSTSKLQSGMHHIASVTNVADFVQTEAARNVAPPSPFKEWQNAASKADGARVLFATDEWFASADRLIEDSSPVFDPDAYCVQGKVMDGWESRRRREAGHDWNIIQLSRRTNLIGVEIDTAHFTGNQVPQISLQVADLTAAQAVKMVSGFPTEITLTRLLFGGVQGTGASPDQIGQAEKACQEVEWKELLPRTPLRPGYEPSRMHYFRIPTDDIVGTHVRVNYYPDGGVARLRLWGTYTKETPDKPIPQPAYCPIRTGRTCSVIPHGDCVGNESQLPSRQTQGLVEVSSEVQGGIGVTCSNKHYGEPWHLIQKTLGRDMGDGWETARNPERPSVLIKDPTTNLVASSLNDWAVLKLGHPTNAVDRIILDTKHFRGNYPESVLLEGCYVENDDFLLSGDDSVVEWFTLVPRGRMAPDAEHVYETSKNQVLNADRLISHVRLSIFPDGGVSRVRVYAKEDEKQ</sequence>
<reference evidence="3" key="1">
    <citation type="submission" date="2021-01" db="EMBL/GenBank/DDBJ databases">
        <authorList>
            <person name="Corre E."/>
            <person name="Pelletier E."/>
            <person name="Niang G."/>
            <person name="Scheremetjew M."/>
            <person name="Finn R."/>
            <person name="Kale V."/>
            <person name="Holt S."/>
            <person name="Cochrane G."/>
            <person name="Meng A."/>
            <person name="Brown T."/>
            <person name="Cohen L."/>
        </authorList>
    </citation>
    <scope>NUCLEOTIDE SEQUENCE</scope>
    <source>
        <strain evidence="3">CCMP127</strain>
    </source>
</reference>
<dbReference type="PANTHER" id="PTHR12045:SF3">
    <property type="entry name" value="INACTIVE ALLANTOICASE-RELATED"/>
    <property type="match status" value="1"/>
</dbReference>
<dbReference type="InterPro" id="IPR005164">
    <property type="entry name" value="Allantoicase"/>
</dbReference>